<keyword evidence="6 8" id="KW-1133">Transmembrane helix</keyword>
<gene>
    <name evidence="10" type="ORF">ACFSUE_06710</name>
</gene>
<keyword evidence="5 8" id="KW-0812">Transmembrane</keyword>
<sequence length="489" mass="53003">MNATNQEIKKGPLLVVLLVGAFLSLLNQTIMNVALPNLMRQFNISATVVQWLATGFMLVMGVLVPTTAFLMKRFTTRQLFISSMVLLFAGSFVCAIAQNFTTLLIGRMIQASGAALVMPLMMTVVLVVIPKERRGGAMGFIGLAMICAPAIGPTLAGLVIEQLSWRWLFIGLIPLVVVVILLSLKYLVNISEPAKSKLDFISVVLSVLGFGGILYGLSSAGDKGWGSPIVLAFLIGGLIFLGLFSWRQLVSKDPFLNIRVFGNKTFTMTTIINVLIMMISYVDLILLPIYLQTSRGFSVLDTGLLLLPGALLNAILSPLCGRLYDRIGAKPLVLFGLVFVIAAMWGVTDLSTTTSYGYLMVRTIILRFGLSFLNMPLNTAGLNALPHRLNAHGSAVVNTVIQLSGAIGTALVVTVMANQTKAHATELMQHVQSQAELIRDSTILGMNDAYKFVVVLGVAALLLSLFLRKRKNESASAVQHQRSRETRNS</sequence>
<feature type="transmembrane region" description="Helical" evidence="8">
    <location>
        <begin position="51"/>
        <end position="71"/>
    </location>
</feature>
<keyword evidence="3" id="KW-0813">Transport</keyword>
<evidence type="ECO:0000256" key="8">
    <source>
        <dbReference type="SAM" id="Phobius"/>
    </source>
</evidence>
<keyword evidence="4" id="KW-1003">Cell membrane</keyword>
<evidence type="ECO:0000256" key="5">
    <source>
        <dbReference type="ARBA" id="ARBA00022692"/>
    </source>
</evidence>
<dbReference type="SUPFAM" id="SSF103473">
    <property type="entry name" value="MFS general substrate transporter"/>
    <property type="match status" value="1"/>
</dbReference>
<dbReference type="PRINTS" id="PR01036">
    <property type="entry name" value="TCRTETB"/>
</dbReference>
<dbReference type="PANTHER" id="PTHR42718:SF9">
    <property type="entry name" value="MAJOR FACILITATOR SUPERFAMILY MULTIDRUG TRANSPORTER MFSC"/>
    <property type="match status" value="1"/>
</dbReference>
<dbReference type="InterPro" id="IPR020846">
    <property type="entry name" value="MFS_dom"/>
</dbReference>
<evidence type="ECO:0000256" key="6">
    <source>
        <dbReference type="ARBA" id="ARBA00022989"/>
    </source>
</evidence>
<dbReference type="CDD" id="cd17503">
    <property type="entry name" value="MFS_LmrB_MDR_like"/>
    <property type="match status" value="1"/>
</dbReference>
<feature type="transmembrane region" description="Helical" evidence="8">
    <location>
        <begin position="12"/>
        <end position="31"/>
    </location>
</feature>
<dbReference type="InterPro" id="IPR011701">
    <property type="entry name" value="MFS"/>
</dbReference>
<comment type="similarity">
    <text evidence="2">Belongs to the major facilitator superfamily. EmrB family.</text>
</comment>
<evidence type="ECO:0000256" key="1">
    <source>
        <dbReference type="ARBA" id="ARBA00004651"/>
    </source>
</evidence>
<dbReference type="EMBL" id="JBHUMQ010000015">
    <property type="protein sequence ID" value="MFD2693323.1"/>
    <property type="molecule type" value="Genomic_DNA"/>
</dbReference>
<feature type="transmembrane region" description="Helical" evidence="8">
    <location>
        <begin position="166"/>
        <end position="188"/>
    </location>
</feature>
<accession>A0ABW5S1U7</accession>
<feature type="transmembrane region" description="Helical" evidence="8">
    <location>
        <begin position="303"/>
        <end position="320"/>
    </location>
</feature>
<feature type="transmembrane region" description="Helical" evidence="8">
    <location>
        <begin position="395"/>
        <end position="417"/>
    </location>
</feature>
<feature type="transmembrane region" description="Helical" evidence="8">
    <location>
        <begin position="78"/>
        <end position="98"/>
    </location>
</feature>
<feature type="transmembrane region" description="Helical" evidence="8">
    <location>
        <begin position="449"/>
        <end position="467"/>
    </location>
</feature>
<dbReference type="NCBIfam" id="TIGR00711">
    <property type="entry name" value="efflux_EmrB"/>
    <property type="match status" value="1"/>
</dbReference>
<dbReference type="InterPro" id="IPR036259">
    <property type="entry name" value="MFS_trans_sf"/>
</dbReference>
<name>A0ABW5S1U7_9BACL</name>
<keyword evidence="11" id="KW-1185">Reference proteome</keyword>
<protein>
    <submittedName>
        <fullName evidence="10">DHA2 family efflux MFS transporter permease subunit</fullName>
    </submittedName>
</protein>
<feature type="transmembrane region" description="Helical" evidence="8">
    <location>
        <begin position="271"/>
        <end position="291"/>
    </location>
</feature>
<dbReference type="PROSITE" id="PS50850">
    <property type="entry name" value="MFS"/>
    <property type="match status" value="1"/>
</dbReference>
<dbReference type="RefSeq" id="WP_253058548.1">
    <property type="nucleotide sequence ID" value="NZ_JAMXWM010000002.1"/>
</dbReference>
<evidence type="ECO:0000313" key="10">
    <source>
        <dbReference type="EMBL" id="MFD2693323.1"/>
    </source>
</evidence>
<dbReference type="Proteomes" id="UP001597399">
    <property type="component" value="Unassembled WGS sequence"/>
</dbReference>
<evidence type="ECO:0000256" key="3">
    <source>
        <dbReference type="ARBA" id="ARBA00022448"/>
    </source>
</evidence>
<dbReference type="Gene3D" id="1.20.1250.20">
    <property type="entry name" value="MFS general substrate transporter like domains"/>
    <property type="match status" value="1"/>
</dbReference>
<evidence type="ECO:0000256" key="4">
    <source>
        <dbReference type="ARBA" id="ARBA00022475"/>
    </source>
</evidence>
<feature type="domain" description="Major facilitator superfamily (MFS) profile" evidence="9">
    <location>
        <begin position="13"/>
        <end position="472"/>
    </location>
</feature>
<keyword evidence="7 8" id="KW-0472">Membrane</keyword>
<organism evidence="10 11">
    <name type="scientific">Sporolactobacillus shoreicorticis</name>
    <dbReference type="NCBI Taxonomy" id="1923877"/>
    <lineage>
        <taxon>Bacteria</taxon>
        <taxon>Bacillati</taxon>
        <taxon>Bacillota</taxon>
        <taxon>Bacilli</taxon>
        <taxon>Bacillales</taxon>
        <taxon>Sporolactobacillaceae</taxon>
        <taxon>Sporolactobacillus</taxon>
    </lineage>
</organism>
<feature type="transmembrane region" description="Helical" evidence="8">
    <location>
        <begin position="332"/>
        <end position="350"/>
    </location>
</feature>
<feature type="transmembrane region" description="Helical" evidence="8">
    <location>
        <begin position="140"/>
        <end position="160"/>
    </location>
</feature>
<proteinExistence type="inferred from homology"/>
<evidence type="ECO:0000256" key="7">
    <source>
        <dbReference type="ARBA" id="ARBA00023136"/>
    </source>
</evidence>
<feature type="transmembrane region" description="Helical" evidence="8">
    <location>
        <begin position="104"/>
        <end position="128"/>
    </location>
</feature>
<feature type="transmembrane region" description="Helical" evidence="8">
    <location>
        <begin position="356"/>
        <end position="374"/>
    </location>
</feature>
<comment type="caution">
    <text evidence="10">The sequence shown here is derived from an EMBL/GenBank/DDBJ whole genome shotgun (WGS) entry which is preliminary data.</text>
</comment>
<dbReference type="InterPro" id="IPR004638">
    <property type="entry name" value="EmrB-like"/>
</dbReference>
<evidence type="ECO:0000259" key="9">
    <source>
        <dbReference type="PROSITE" id="PS50850"/>
    </source>
</evidence>
<dbReference type="PANTHER" id="PTHR42718">
    <property type="entry name" value="MAJOR FACILITATOR SUPERFAMILY MULTIDRUG TRANSPORTER MFSC"/>
    <property type="match status" value="1"/>
</dbReference>
<dbReference type="Pfam" id="PF07690">
    <property type="entry name" value="MFS_1"/>
    <property type="match status" value="1"/>
</dbReference>
<feature type="transmembrane region" description="Helical" evidence="8">
    <location>
        <begin position="229"/>
        <end position="250"/>
    </location>
</feature>
<feature type="transmembrane region" description="Helical" evidence="8">
    <location>
        <begin position="200"/>
        <end position="217"/>
    </location>
</feature>
<reference evidence="11" key="1">
    <citation type="journal article" date="2019" name="Int. J. Syst. Evol. Microbiol.">
        <title>The Global Catalogue of Microorganisms (GCM) 10K type strain sequencing project: providing services to taxonomists for standard genome sequencing and annotation.</title>
        <authorList>
            <consortium name="The Broad Institute Genomics Platform"/>
            <consortium name="The Broad Institute Genome Sequencing Center for Infectious Disease"/>
            <person name="Wu L."/>
            <person name="Ma J."/>
        </authorList>
    </citation>
    <scope>NUCLEOTIDE SEQUENCE [LARGE SCALE GENOMIC DNA]</scope>
    <source>
        <strain evidence="11">TISTR 2466</strain>
    </source>
</reference>
<evidence type="ECO:0000313" key="11">
    <source>
        <dbReference type="Proteomes" id="UP001597399"/>
    </source>
</evidence>
<dbReference type="Gene3D" id="1.20.1720.10">
    <property type="entry name" value="Multidrug resistance protein D"/>
    <property type="match status" value="1"/>
</dbReference>
<comment type="subcellular location">
    <subcellularLocation>
        <location evidence="1">Cell membrane</location>
        <topology evidence="1">Multi-pass membrane protein</topology>
    </subcellularLocation>
</comment>
<evidence type="ECO:0000256" key="2">
    <source>
        <dbReference type="ARBA" id="ARBA00008537"/>
    </source>
</evidence>